<keyword evidence="4" id="KW-0560">Oxidoreductase</keyword>
<evidence type="ECO:0000313" key="10">
    <source>
        <dbReference type="Proteomes" id="UP000813385"/>
    </source>
</evidence>
<evidence type="ECO:0000256" key="1">
    <source>
        <dbReference type="ARBA" id="ARBA00001974"/>
    </source>
</evidence>
<organism evidence="9 10">
    <name type="scientific">Plectosphaerella cucumerina</name>
    <dbReference type="NCBI Taxonomy" id="40658"/>
    <lineage>
        <taxon>Eukaryota</taxon>
        <taxon>Fungi</taxon>
        <taxon>Dikarya</taxon>
        <taxon>Ascomycota</taxon>
        <taxon>Pezizomycotina</taxon>
        <taxon>Sordariomycetes</taxon>
        <taxon>Hypocreomycetidae</taxon>
        <taxon>Glomerellales</taxon>
        <taxon>Plectosphaerellaceae</taxon>
        <taxon>Plectosphaerella</taxon>
    </lineage>
</organism>
<protein>
    <submittedName>
        <fullName evidence="9">FAD binding domain-containing protein</fullName>
    </submittedName>
</protein>
<dbReference type="GO" id="GO:0016491">
    <property type="term" value="F:oxidoreductase activity"/>
    <property type="evidence" value="ECO:0007669"/>
    <property type="project" value="UniProtKB-KW"/>
</dbReference>
<dbReference type="GO" id="GO:0003677">
    <property type="term" value="F:DNA binding"/>
    <property type="evidence" value="ECO:0007669"/>
    <property type="project" value="InterPro"/>
</dbReference>
<feature type="region of interest" description="Disordered" evidence="7">
    <location>
        <begin position="473"/>
        <end position="498"/>
    </location>
</feature>
<dbReference type="GO" id="GO:0006351">
    <property type="term" value="P:DNA-templated transcription"/>
    <property type="evidence" value="ECO:0007669"/>
    <property type="project" value="InterPro"/>
</dbReference>
<comment type="similarity">
    <text evidence="6">Belongs to the FAD-dependent oxidoreductase 2 family. 3-oxosteroid dehydrogenase subfamily.</text>
</comment>
<name>A0A8K0TEQ1_9PEZI</name>
<dbReference type="PANTHER" id="PTHR43400">
    <property type="entry name" value="FUMARATE REDUCTASE"/>
    <property type="match status" value="1"/>
</dbReference>
<evidence type="ECO:0000259" key="8">
    <source>
        <dbReference type="SMART" id="SM00906"/>
    </source>
</evidence>
<dbReference type="Gene3D" id="3.90.700.10">
    <property type="entry name" value="Succinate dehydrogenase/fumarate reductase flavoprotein, catalytic domain"/>
    <property type="match status" value="1"/>
</dbReference>
<dbReference type="InterPro" id="IPR003953">
    <property type="entry name" value="FAD-dep_OxRdtase_2_FAD-bd"/>
</dbReference>
<evidence type="ECO:0000256" key="6">
    <source>
        <dbReference type="ARBA" id="ARBA00061147"/>
    </source>
</evidence>
<keyword evidence="3" id="KW-0274">FAD</keyword>
<dbReference type="GO" id="GO:0008270">
    <property type="term" value="F:zinc ion binding"/>
    <property type="evidence" value="ECO:0007669"/>
    <property type="project" value="InterPro"/>
</dbReference>
<dbReference type="InterPro" id="IPR036188">
    <property type="entry name" value="FAD/NAD-bd_sf"/>
</dbReference>
<dbReference type="InterPro" id="IPR027477">
    <property type="entry name" value="Succ_DH/fumarate_Rdtase_cat_sf"/>
</dbReference>
<dbReference type="PANTHER" id="PTHR43400:SF10">
    <property type="entry name" value="3-OXOSTEROID 1-DEHYDROGENASE"/>
    <property type="match status" value="1"/>
</dbReference>
<dbReference type="Gene3D" id="3.50.50.60">
    <property type="entry name" value="FAD/NAD(P)-binding domain"/>
    <property type="match status" value="2"/>
</dbReference>
<dbReference type="SMART" id="SM00906">
    <property type="entry name" value="Fungal_trans"/>
    <property type="match status" value="1"/>
</dbReference>
<gene>
    <name evidence="9" type="ORF">B0T11DRAFT_328615</name>
</gene>
<dbReference type="InterPro" id="IPR050315">
    <property type="entry name" value="FAD-oxidoreductase_2"/>
</dbReference>
<keyword evidence="10" id="KW-1185">Reference proteome</keyword>
<evidence type="ECO:0000256" key="5">
    <source>
        <dbReference type="ARBA" id="ARBA00023242"/>
    </source>
</evidence>
<keyword evidence="2" id="KW-0285">Flavoprotein</keyword>
<dbReference type="CDD" id="cd12148">
    <property type="entry name" value="fungal_TF_MHR"/>
    <property type="match status" value="1"/>
</dbReference>
<proteinExistence type="inferred from homology"/>
<feature type="domain" description="Xylanolytic transcriptional activator regulatory" evidence="8">
    <location>
        <begin position="175"/>
        <end position="251"/>
    </location>
</feature>
<evidence type="ECO:0000256" key="2">
    <source>
        <dbReference type="ARBA" id="ARBA00022630"/>
    </source>
</evidence>
<sequence>MAGAGGQGEYSLETQELIESLRQIVKAIKTPPAVAPSAMMSIRMQQKPASFEMPPIQASVAAIRAAQDTTSVAFQFLSTLLPSTPLSDVCLRVYFTDDYSDADFIIINAALSYFFDELPDAHEGGVSKEHSRLCQQNLNTAISRLPLHISPSLEIVMALTLAAVYSIENLKPHWAWTLISSAYQASYALGHHLRPASGTSSHEWCDASNPGGLMFWVVYFLEKTLCLRLGRCSSIPDGEITVMLPGGSPGLVYSRSIIKVAQLAGKLYVKLYGAQALATFRARGTLPVEELSRELDAIWLQSQEDIKKWRLATTAPEWRATIDFLSASDRVLYYSLQTLIHSTMPAHCGPSQSFTEACVMSAREALASHQACPVVVEGEQSVFLTSYLSWFIFVRPFVPFTVLFCHVIETGDGGDLRRMRKFADSIRSLVPGGPEAMARHQRLFQVFHDVALRYVELKGATSDSGGCGAGRDTSLLAGAGEPSGDEVGSHVAATLNQPPLPDFDETTDVLIIGSGAGALTASLRATKLGLRNMVVEKESTLGGASAISGGGLWIPCNPVSAAHDITDSHEDALMYFEQAVGDVGPASSIEKRRAFLNNGSRMISWLQNEGFQFHFSKGYPDYYPAMKGAFGCGGGRTIESKVFNLKKLGAWRTKLPVSGVPLAIYTNDAPLFSRVTSSIGAFAEATPKVLGLALKMIRGQDLASFGRALIGQLLHLNLVANAAADIRLETALVRLIETPAGDIVGAKLRTPKGLRTVRAEKGVILAAGGFARNQKMREQYLPSPATTEWTSSPAGDTGDAIREGMRLGAATSLLDDAWWGPTIPDPVSGRVSFALIERARPHCFIVDSTGSRFMNEAQSYTDAGHDQYERNRKTNGGAIPAYLIMDRSHRDKYMLGGLFARQKPSKEMLDAKRIFAAPTLEALASQIGVDAAGLRATADRFNAMCADGVDKDFGRGAYAYDNFFGDPKCRPNPNLGPVAKAPFYAVPVWPGDLGTKGGLLTDEFQRVVKDDGKPIPGLFAIGNTAASIMGRTYLGAGSTLGPAMTHAYIAVNNM</sequence>
<accession>A0A8K0TEQ1</accession>
<evidence type="ECO:0000256" key="7">
    <source>
        <dbReference type="SAM" id="MobiDB-lite"/>
    </source>
</evidence>
<dbReference type="SUPFAM" id="SSF51905">
    <property type="entry name" value="FAD/NAD(P)-binding domain"/>
    <property type="match status" value="1"/>
</dbReference>
<keyword evidence="5" id="KW-0539">Nucleus</keyword>
<dbReference type="EMBL" id="JAGPXD010000003">
    <property type="protein sequence ID" value="KAH7362568.1"/>
    <property type="molecule type" value="Genomic_DNA"/>
</dbReference>
<comment type="cofactor">
    <cofactor evidence="1">
        <name>FAD</name>
        <dbReference type="ChEBI" id="CHEBI:57692"/>
    </cofactor>
</comment>
<dbReference type="Proteomes" id="UP000813385">
    <property type="component" value="Unassembled WGS sequence"/>
</dbReference>
<evidence type="ECO:0000313" key="9">
    <source>
        <dbReference type="EMBL" id="KAH7362568.1"/>
    </source>
</evidence>
<dbReference type="InterPro" id="IPR007219">
    <property type="entry name" value="XnlR_reg_dom"/>
</dbReference>
<comment type="caution">
    <text evidence="9">The sequence shown here is derived from an EMBL/GenBank/DDBJ whole genome shotgun (WGS) entry which is preliminary data.</text>
</comment>
<reference evidence="9" key="1">
    <citation type="journal article" date="2021" name="Nat. Commun.">
        <title>Genetic determinants of endophytism in the Arabidopsis root mycobiome.</title>
        <authorList>
            <person name="Mesny F."/>
            <person name="Miyauchi S."/>
            <person name="Thiergart T."/>
            <person name="Pickel B."/>
            <person name="Atanasova L."/>
            <person name="Karlsson M."/>
            <person name="Huettel B."/>
            <person name="Barry K.W."/>
            <person name="Haridas S."/>
            <person name="Chen C."/>
            <person name="Bauer D."/>
            <person name="Andreopoulos W."/>
            <person name="Pangilinan J."/>
            <person name="LaButti K."/>
            <person name="Riley R."/>
            <person name="Lipzen A."/>
            <person name="Clum A."/>
            <person name="Drula E."/>
            <person name="Henrissat B."/>
            <person name="Kohler A."/>
            <person name="Grigoriev I.V."/>
            <person name="Martin F.M."/>
            <person name="Hacquard S."/>
        </authorList>
    </citation>
    <scope>NUCLEOTIDE SEQUENCE</scope>
    <source>
        <strain evidence="9">MPI-CAGE-AT-0016</strain>
    </source>
</reference>
<dbReference type="SUPFAM" id="SSF56425">
    <property type="entry name" value="Succinate dehydrogenase/fumarate reductase flavoprotein, catalytic domain"/>
    <property type="match status" value="1"/>
</dbReference>
<dbReference type="AlphaFoldDB" id="A0A8K0TEQ1"/>
<dbReference type="GO" id="GO:0008202">
    <property type="term" value="P:steroid metabolic process"/>
    <property type="evidence" value="ECO:0007669"/>
    <property type="project" value="UniProtKB-ARBA"/>
</dbReference>
<dbReference type="Pfam" id="PF00890">
    <property type="entry name" value="FAD_binding_2"/>
    <property type="match status" value="1"/>
</dbReference>
<dbReference type="OrthoDB" id="7777654at2759"/>
<dbReference type="FunFam" id="3.50.50.60:FF:000208">
    <property type="entry name" value="3-ketosteroid dehydrogenase"/>
    <property type="match status" value="1"/>
</dbReference>
<evidence type="ECO:0000256" key="4">
    <source>
        <dbReference type="ARBA" id="ARBA00023002"/>
    </source>
</evidence>
<evidence type="ECO:0000256" key="3">
    <source>
        <dbReference type="ARBA" id="ARBA00022827"/>
    </source>
</evidence>
<dbReference type="PRINTS" id="PR00411">
    <property type="entry name" value="PNDRDTASEI"/>
</dbReference>
<dbReference type="Pfam" id="PF04082">
    <property type="entry name" value="Fungal_trans"/>
    <property type="match status" value="1"/>
</dbReference>